<name>A0ABV1P2U9_9ACTN</name>
<dbReference type="Gene3D" id="3.40.710.10">
    <property type="entry name" value="DD-peptidase/beta-lactamase superfamily"/>
    <property type="match status" value="1"/>
</dbReference>
<gene>
    <name evidence="2" type="ORF">V6R90_17530</name>
</gene>
<keyword evidence="3" id="KW-1185">Reference proteome</keyword>
<reference evidence="2 3" key="1">
    <citation type="submission" date="2024-02" db="EMBL/GenBank/DDBJ databases">
        <title>Full genome sequence of Nocardioides kribbensis.</title>
        <authorList>
            <person name="Poletto B.L."/>
            <person name="Silva G."/>
            <person name="Galante D."/>
            <person name="Campos K.R."/>
            <person name="Santos M.B.N."/>
            <person name="Sacchi C.T."/>
        </authorList>
    </citation>
    <scope>NUCLEOTIDE SEQUENCE [LARGE SCALE GENOMIC DNA]</scope>
    <source>
        <strain evidence="2 3">O4R</strain>
    </source>
</reference>
<dbReference type="SUPFAM" id="SSF56601">
    <property type="entry name" value="beta-lactamase/transpeptidase-like"/>
    <property type="match status" value="1"/>
</dbReference>
<dbReference type="PANTHER" id="PTHR43283:SF7">
    <property type="entry name" value="BETA-LACTAMASE-RELATED DOMAIN-CONTAINING PROTEIN"/>
    <property type="match status" value="1"/>
</dbReference>
<feature type="domain" description="Beta-lactamase-related" evidence="1">
    <location>
        <begin position="30"/>
        <end position="263"/>
    </location>
</feature>
<protein>
    <submittedName>
        <fullName evidence="2">Serine hydrolase</fullName>
    </submittedName>
</protein>
<dbReference type="Proteomes" id="UP001482520">
    <property type="component" value="Unassembled WGS sequence"/>
</dbReference>
<comment type="caution">
    <text evidence="2">The sequence shown here is derived from an EMBL/GenBank/DDBJ whole genome shotgun (WGS) entry which is preliminary data.</text>
</comment>
<organism evidence="2 3">
    <name type="scientific">Nocardioides kribbensis</name>
    <dbReference type="NCBI Taxonomy" id="305517"/>
    <lineage>
        <taxon>Bacteria</taxon>
        <taxon>Bacillati</taxon>
        <taxon>Actinomycetota</taxon>
        <taxon>Actinomycetes</taxon>
        <taxon>Propionibacteriales</taxon>
        <taxon>Nocardioidaceae</taxon>
        <taxon>Nocardioides</taxon>
    </lineage>
</organism>
<evidence type="ECO:0000259" key="1">
    <source>
        <dbReference type="Pfam" id="PF00144"/>
    </source>
</evidence>
<keyword evidence="2" id="KW-0378">Hydrolase</keyword>
<proteinExistence type="predicted"/>
<dbReference type="EMBL" id="JBEGDP010000028">
    <property type="protein sequence ID" value="MEQ7849084.1"/>
    <property type="molecule type" value="Genomic_DNA"/>
</dbReference>
<dbReference type="PANTHER" id="PTHR43283">
    <property type="entry name" value="BETA-LACTAMASE-RELATED"/>
    <property type="match status" value="1"/>
</dbReference>
<sequence>MTSARDVLGQVVRALDADGFGADAVHVLLADDSAVHHWSPDVRRDVHSAAKAVCTLAVGLACDAGLYNVDAPVTRYLRPPVIGQGVDAVTTRHLLSMTSGIDLAWSETMLTDWPDLAHEFLSRPSAGRVFQYSNASTYTAMRALSSVVGDLADWLQPALFTPLGIDDPPWDRCPHGYVAAGGGLHLRVEELARLGRLIRDDGVWEGRRLVSSRWTTGLRSDWTERDAASPAYARYSLGAWGGPGDAWRLHGAHGQLVLFLGDAVVTIQAHDHAGADLASERVVAILGSREWRRSGAADR</sequence>
<dbReference type="InterPro" id="IPR012338">
    <property type="entry name" value="Beta-lactam/transpept-like"/>
</dbReference>
<dbReference type="InterPro" id="IPR001466">
    <property type="entry name" value="Beta-lactam-related"/>
</dbReference>
<evidence type="ECO:0000313" key="3">
    <source>
        <dbReference type="Proteomes" id="UP001482520"/>
    </source>
</evidence>
<dbReference type="InterPro" id="IPR050789">
    <property type="entry name" value="Diverse_Enzym_Activities"/>
</dbReference>
<dbReference type="RefSeq" id="WP_349805432.1">
    <property type="nucleotide sequence ID" value="NZ_JBEGDP010000028.1"/>
</dbReference>
<accession>A0ABV1P2U9</accession>
<dbReference type="GO" id="GO:0016787">
    <property type="term" value="F:hydrolase activity"/>
    <property type="evidence" value="ECO:0007669"/>
    <property type="project" value="UniProtKB-KW"/>
</dbReference>
<evidence type="ECO:0000313" key="2">
    <source>
        <dbReference type="EMBL" id="MEQ7849084.1"/>
    </source>
</evidence>
<dbReference type="Pfam" id="PF00144">
    <property type="entry name" value="Beta-lactamase"/>
    <property type="match status" value="1"/>
</dbReference>